<reference evidence="3 4" key="1">
    <citation type="submission" date="2019-06" db="EMBL/GenBank/DDBJ databases">
        <title>Cerasibacillus sp. nov., isolated from maize field.</title>
        <authorList>
            <person name="Lin S.-Y."/>
            <person name="Tsai C.-F."/>
            <person name="Young C.-C."/>
        </authorList>
    </citation>
    <scope>NUCLEOTIDE SEQUENCE [LARGE SCALE GENOMIC DNA]</scope>
    <source>
        <strain evidence="3 4">CC-CFT480</strain>
    </source>
</reference>
<dbReference type="InterPro" id="IPR046373">
    <property type="entry name" value="Acyl-CoA_Oxase/DH_mid-dom_sf"/>
</dbReference>
<dbReference type="RefSeq" id="WP_147667146.1">
    <property type="nucleotide sequence ID" value="NZ_VDUW01000005.1"/>
</dbReference>
<dbReference type="InterPro" id="IPR037069">
    <property type="entry name" value="AcylCoA_DH/ox_N_sf"/>
</dbReference>
<comment type="caution">
    <text evidence="3">The sequence shown here is derived from an EMBL/GenBank/DDBJ whole genome shotgun (WGS) entry which is preliminary data.</text>
</comment>
<dbReference type="EMBL" id="VDUW01000005">
    <property type="protein sequence ID" value="TXL64393.1"/>
    <property type="molecule type" value="Genomic_DNA"/>
</dbReference>
<accession>A0A5C8NTH4</accession>
<evidence type="ECO:0000256" key="1">
    <source>
        <dbReference type="ARBA" id="ARBA00023002"/>
    </source>
</evidence>
<evidence type="ECO:0000313" key="4">
    <source>
        <dbReference type="Proteomes" id="UP000321574"/>
    </source>
</evidence>
<dbReference type="AlphaFoldDB" id="A0A5C8NTH4"/>
<sequence length="362" mass="41508">MTFTKEEISWIRNETENAEQIKTITKDLLNFMIDKQLFKLIVPQALNGKGLSLPDAAQIFQDASYIDGNFGWLVTIGTGGGMFTANFSKKAAEEYFTPIEAVIAGSGFPAGIAEKTDGGYIINGEWFYCSGSDYASMFTATCKVTNSDPNNPKFLSFVFEKDQVEVIPDWDAFGLKATTSNTIRITNQFVPEERAFSIFEMKNEYKTKVHDFPFLAFSEASFAAMVLGIGRHFLEEVRSITEERKKDWQQQGNRYTFMMEKVEQEEKRWEKANIIFHKKLARLWEKHTANKELTETEQQAFRTISKKIATTMLTCANHLFRFIGMQAVMEYSTLNRIWRNLHTAAQHTFLTPTNTEETNHLQ</sequence>
<dbReference type="Gene3D" id="1.20.140.10">
    <property type="entry name" value="Butyryl-CoA Dehydrogenase, subunit A, domain 3"/>
    <property type="match status" value="1"/>
</dbReference>
<dbReference type="Pfam" id="PF08028">
    <property type="entry name" value="Acyl-CoA_dh_2"/>
    <property type="match status" value="1"/>
</dbReference>
<dbReference type="PANTHER" id="PTHR43884:SF12">
    <property type="entry name" value="ISOVALERYL-COA DEHYDROGENASE, MITOCHONDRIAL-RELATED"/>
    <property type="match status" value="1"/>
</dbReference>
<dbReference type="Gene3D" id="1.10.540.10">
    <property type="entry name" value="Acyl-CoA dehydrogenase/oxidase, N-terminal domain"/>
    <property type="match status" value="1"/>
</dbReference>
<proteinExistence type="predicted"/>
<gene>
    <name evidence="3" type="ORF">FHP05_08685</name>
</gene>
<evidence type="ECO:0000259" key="2">
    <source>
        <dbReference type="Pfam" id="PF08028"/>
    </source>
</evidence>
<dbReference type="GO" id="GO:0050660">
    <property type="term" value="F:flavin adenine dinucleotide binding"/>
    <property type="evidence" value="ECO:0007669"/>
    <property type="project" value="InterPro"/>
</dbReference>
<keyword evidence="1" id="KW-0560">Oxidoreductase</keyword>
<dbReference type="Gene3D" id="2.40.110.10">
    <property type="entry name" value="Butyryl-CoA Dehydrogenase, subunit A, domain 2"/>
    <property type="match status" value="1"/>
</dbReference>
<dbReference type="InterPro" id="IPR009100">
    <property type="entry name" value="AcylCoA_DH/oxidase_NM_dom_sf"/>
</dbReference>
<organism evidence="3 4">
    <name type="scientific">Cerasibacillus terrae</name>
    <dbReference type="NCBI Taxonomy" id="2498845"/>
    <lineage>
        <taxon>Bacteria</taxon>
        <taxon>Bacillati</taxon>
        <taxon>Bacillota</taxon>
        <taxon>Bacilli</taxon>
        <taxon>Bacillales</taxon>
        <taxon>Bacillaceae</taxon>
        <taxon>Cerasibacillus</taxon>
    </lineage>
</organism>
<dbReference type="InterPro" id="IPR013107">
    <property type="entry name" value="Acyl-CoA_DH_C"/>
</dbReference>
<protein>
    <submittedName>
        <fullName evidence="3">Acyl-CoA dehydrogenase</fullName>
    </submittedName>
</protein>
<keyword evidence="4" id="KW-1185">Reference proteome</keyword>
<dbReference type="OrthoDB" id="1170793at2"/>
<dbReference type="Proteomes" id="UP000321574">
    <property type="component" value="Unassembled WGS sequence"/>
</dbReference>
<dbReference type="SUPFAM" id="SSF56645">
    <property type="entry name" value="Acyl-CoA dehydrogenase NM domain-like"/>
    <property type="match status" value="1"/>
</dbReference>
<dbReference type="PIRSF" id="PIRSF016578">
    <property type="entry name" value="HsaA"/>
    <property type="match status" value="1"/>
</dbReference>
<dbReference type="GO" id="GO:0003995">
    <property type="term" value="F:acyl-CoA dehydrogenase activity"/>
    <property type="evidence" value="ECO:0007669"/>
    <property type="project" value="TreeGrafter"/>
</dbReference>
<name>A0A5C8NTH4_9BACI</name>
<evidence type="ECO:0000313" key="3">
    <source>
        <dbReference type="EMBL" id="TXL64393.1"/>
    </source>
</evidence>
<dbReference type="PANTHER" id="PTHR43884">
    <property type="entry name" value="ACYL-COA DEHYDROGENASE"/>
    <property type="match status" value="1"/>
</dbReference>
<feature type="domain" description="Acyl-CoA dehydrogenase C-terminal" evidence="2">
    <location>
        <begin position="221"/>
        <end position="351"/>
    </location>
</feature>